<comment type="caution">
    <text evidence="2">The sequence shown here is derived from an EMBL/GenBank/DDBJ whole genome shotgun (WGS) entry which is preliminary data.</text>
</comment>
<keyword evidence="1" id="KW-0812">Transmembrane</keyword>
<evidence type="ECO:0000256" key="1">
    <source>
        <dbReference type="SAM" id="Phobius"/>
    </source>
</evidence>
<sequence>MSLLRLQHTTPSQTSTVLHRFVSATLSPELLAYTEVLGIQVKLFYGSLLSLATFIPRYVLVIFVYQFTVEDLSICNELKLFGF</sequence>
<keyword evidence="1" id="KW-1133">Transmembrane helix</keyword>
<reference evidence="2" key="1">
    <citation type="submission" date="2019-12" db="EMBL/GenBank/DDBJ databases">
        <title>Genome sequencing and annotation of Brassica cretica.</title>
        <authorList>
            <person name="Studholme D.J."/>
            <person name="Sarris P.F."/>
        </authorList>
    </citation>
    <scope>NUCLEOTIDE SEQUENCE</scope>
    <source>
        <strain evidence="2">PFS-001/15</strain>
        <tissue evidence="2">Leaf</tissue>
    </source>
</reference>
<dbReference type="EMBL" id="QGKW02000717">
    <property type="protein sequence ID" value="KAF2600662.1"/>
    <property type="molecule type" value="Genomic_DNA"/>
</dbReference>
<gene>
    <name evidence="2" type="ORF">F2Q68_00007105</name>
</gene>
<accession>A0A8S9L3F4</accession>
<dbReference type="AlphaFoldDB" id="A0A8S9L3F4"/>
<protein>
    <submittedName>
        <fullName evidence="2">Uncharacterized protein</fullName>
    </submittedName>
</protein>
<keyword evidence="1" id="KW-0472">Membrane</keyword>
<evidence type="ECO:0000313" key="2">
    <source>
        <dbReference type="EMBL" id="KAF2600662.1"/>
    </source>
</evidence>
<name>A0A8S9L3F4_BRACR</name>
<proteinExistence type="predicted"/>
<feature type="transmembrane region" description="Helical" evidence="1">
    <location>
        <begin position="43"/>
        <end position="65"/>
    </location>
</feature>
<dbReference type="Proteomes" id="UP000712281">
    <property type="component" value="Unassembled WGS sequence"/>
</dbReference>
<evidence type="ECO:0000313" key="3">
    <source>
        <dbReference type="Proteomes" id="UP000712281"/>
    </source>
</evidence>
<organism evidence="2 3">
    <name type="scientific">Brassica cretica</name>
    <name type="common">Mustard</name>
    <dbReference type="NCBI Taxonomy" id="69181"/>
    <lineage>
        <taxon>Eukaryota</taxon>
        <taxon>Viridiplantae</taxon>
        <taxon>Streptophyta</taxon>
        <taxon>Embryophyta</taxon>
        <taxon>Tracheophyta</taxon>
        <taxon>Spermatophyta</taxon>
        <taxon>Magnoliopsida</taxon>
        <taxon>eudicotyledons</taxon>
        <taxon>Gunneridae</taxon>
        <taxon>Pentapetalae</taxon>
        <taxon>rosids</taxon>
        <taxon>malvids</taxon>
        <taxon>Brassicales</taxon>
        <taxon>Brassicaceae</taxon>
        <taxon>Brassiceae</taxon>
        <taxon>Brassica</taxon>
    </lineage>
</organism>